<dbReference type="InterPro" id="IPR050485">
    <property type="entry name" value="Proline_metab_enzyme"/>
</dbReference>
<evidence type="ECO:0000259" key="5">
    <source>
        <dbReference type="Pfam" id="PF00171"/>
    </source>
</evidence>
<dbReference type="Gene3D" id="3.40.309.10">
    <property type="entry name" value="Aldehyde Dehydrogenase, Chain A, domain 2"/>
    <property type="match status" value="1"/>
</dbReference>
<dbReference type="InterPro" id="IPR015590">
    <property type="entry name" value="Aldehyde_DH_dom"/>
</dbReference>
<dbReference type="Proteomes" id="UP000034273">
    <property type="component" value="Unassembled WGS sequence"/>
</dbReference>
<dbReference type="GO" id="GO:0010133">
    <property type="term" value="P:L-proline catabolic process to L-glutamate"/>
    <property type="evidence" value="ECO:0007669"/>
    <property type="project" value="TreeGrafter"/>
</dbReference>
<dbReference type="InterPro" id="IPR016162">
    <property type="entry name" value="Ald_DH_N"/>
</dbReference>
<dbReference type="AlphaFoldDB" id="A0A0G1WY82"/>
<dbReference type="InterPro" id="IPR016161">
    <property type="entry name" value="Ald_DH/histidinol_DH"/>
</dbReference>
<dbReference type="SUPFAM" id="SSF53720">
    <property type="entry name" value="ALDH-like"/>
    <property type="match status" value="1"/>
</dbReference>
<accession>A0A0G1WY82</accession>
<dbReference type="GO" id="GO:0003842">
    <property type="term" value="F:L-glutamate gamma-semialdehyde dehydrogenase activity"/>
    <property type="evidence" value="ECO:0007669"/>
    <property type="project" value="TreeGrafter"/>
</dbReference>
<dbReference type="GO" id="GO:0009898">
    <property type="term" value="C:cytoplasmic side of plasma membrane"/>
    <property type="evidence" value="ECO:0007669"/>
    <property type="project" value="TreeGrafter"/>
</dbReference>
<evidence type="ECO:0000313" key="7">
    <source>
        <dbReference type="Proteomes" id="UP000034273"/>
    </source>
</evidence>
<evidence type="ECO:0000256" key="3">
    <source>
        <dbReference type="PROSITE-ProRule" id="PRU10007"/>
    </source>
</evidence>
<sequence length="588" mass="65507">MDFDKEKNRMFRNRQVYPSGKSGMETDLFLAALRDIKICPRGPDRKYPHVIAGKEIYALSGETYDSVDPNDPEYVIARFPKHDLTNPEERARLLNLLRKMKNAQHEFWKLPLEVRIKLVETISSFLRDRYWMFIALMALEGGKRPFPNGVASMEEAIEFCFHNIELVRQLYAMRSPRVPPFIGDINGFQWVPKGPIVDIEPFNFAIAIPMDKISSALLTGNVITMKASKHTPLLGYLLYQTIQDAFDAVGIENNGVVNFLSGQGGAIVDFLLEERVVNAYTFTGSYDVCCGLREKYCKPWPHGGRVQEIAAETSGKNPLALWKDADLDLALASAYASTINNNAQTCSHLGDLVLHRKIAPQFVLRFKEKLAGMHYGDVKNQGNECGALISKQNAEDAENTVKWLIDNGLVEVAYEKPIEKKSVGDFAPRLLRATPKAYLPEWMHKVRSAEIFAPVVTCWEVDSKDEMKQLCEAGIYGLTCGFFAEEVSMHEWFIRDVDCGGQIYINGGVVGATVGTAFGGRALSGSSGNGMGASSLGALMNYVSQDNVAYRFSKGHNKAQKVAVAKRLEKFMTITPSAVELAAELDRE</sequence>
<dbReference type="PROSITE" id="PS00687">
    <property type="entry name" value="ALDEHYDE_DEHYDR_GLU"/>
    <property type="match status" value="1"/>
</dbReference>
<evidence type="ECO:0000256" key="2">
    <source>
        <dbReference type="ARBA" id="ARBA00023027"/>
    </source>
</evidence>
<dbReference type="Gene3D" id="3.40.605.10">
    <property type="entry name" value="Aldehyde Dehydrogenase, Chain A, domain 1"/>
    <property type="match status" value="1"/>
</dbReference>
<evidence type="ECO:0000256" key="4">
    <source>
        <dbReference type="RuleBase" id="RU003345"/>
    </source>
</evidence>
<reference evidence="6 7" key="1">
    <citation type="journal article" date="2015" name="Nature">
        <title>rRNA introns, odd ribosomes, and small enigmatic genomes across a large radiation of phyla.</title>
        <authorList>
            <person name="Brown C.T."/>
            <person name="Hug L.A."/>
            <person name="Thomas B.C."/>
            <person name="Sharon I."/>
            <person name="Castelle C.J."/>
            <person name="Singh A."/>
            <person name="Wilkins M.J."/>
            <person name="Williams K.H."/>
            <person name="Banfield J.F."/>
        </authorList>
    </citation>
    <scope>NUCLEOTIDE SEQUENCE [LARGE SCALE GENOMIC DNA]</scope>
</reference>
<evidence type="ECO:0000313" key="6">
    <source>
        <dbReference type="EMBL" id="KKW23691.1"/>
    </source>
</evidence>
<name>A0A0G1WY82_9BACT</name>
<dbReference type="Pfam" id="PF00171">
    <property type="entry name" value="Aldedh"/>
    <property type="match status" value="1"/>
</dbReference>
<dbReference type="PANTHER" id="PTHR42862">
    <property type="entry name" value="DELTA-1-PYRROLINE-5-CARBOXYLATE DEHYDROGENASE 1, ISOFORM A-RELATED"/>
    <property type="match status" value="1"/>
</dbReference>
<gene>
    <name evidence="6" type="ORF">UY67_C0018G0003</name>
</gene>
<feature type="active site" evidence="3">
    <location>
        <position position="312"/>
    </location>
</feature>
<feature type="domain" description="Aldehyde dehydrogenase" evidence="5">
    <location>
        <begin position="62"/>
        <end position="538"/>
    </location>
</feature>
<proteinExistence type="inferred from homology"/>
<organism evidence="6 7">
    <name type="scientific">Candidatus Kaiserbacteria bacterium GW2011_GWA2_52_12</name>
    <dbReference type="NCBI Taxonomy" id="1618671"/>
    <lineage>
        <taxon>Bacteria</taxon>
        <taxon>Candidatus Kaiseribacteriota</taxon>
    </lineage>
</organism>
<dbReference type="STRING" id="1618671.UY67_C0018G0003"/>
<evidence type="ECO:0000256" key="1">
    <source>
        <dbReference type="ARBA" id="ARBA00023002"/>
    </source>
</evidence>
<dbReference type="PANTHER" id="PTHR42862:SF1">
    <property type="entry name" value="DELTA-1-PYRROLINE-5-CARBOXYLATE DEHYDROGENASE 2, ISOFORM A-RELATED"/>
    <property type="match status" value="1"/>
</dbReference>
<dbReference type="EMBL" id="LCQW01000018">
    <property type="protein sequence ID" value="KKW23691.1"/>
    <property type="molecule type" value="Genomic_DNA"/>
</dbReference>
<protein>
    <submittedName>
        <fullName evidence="6">Delta-1-pyrroline-5-carboxylate dehydrogenase</fullName>
    </submittedName>
</protein>
<comment type="caution">
    <text evidence="6">The sequence shown here is derived from an EMBL/GenBank/DDBJ whole genome shotgun (WGS) entry which is preliminary data.</text>
</comment>
<keyword evidence="1 4" id="KW-0560">Oxidoreductase</keyword>
<comment type="similarity">
    <text evidence="4">Belongs to the aldehyde dehydrogenase family.</text>
</comment>
<dbReference type="PATRIC" id="fig|1618671.3.peg.645"/>
<dbReference type="InterPro" id="IPR016163">
    <property type="entry name" value="Ald_DH_C"/>
</dbReference>
<dbReference type="InterPro" id="IPR029510">
    <property type="entry name" value="Ald_DH_CS_GLU"/>
</dbReference>
<keyword evidence="2" id="KW-0520">NAD</keyword>